<dbReference type="InterPro" id="IPR058240">
    <property type="entry name" value="rSAM_sf"/>
</dbReference>
<dbReference type="InterPro" id="IPR049539">
    <property type="entry name" value="SPL"/>
</dbReference>
<dbReference type="Pfam" id="PF20903">
    <property type="entry name" value="SPL"/>
    <property type="match status" value="1"/>
</dbReference>
<dbReference type="RefSeq" id="WP_211295177.1">
    <property type="nucleotide sequence ID" value="NZ_PTJC01000005.1"/>
</dbReference>
<sequence length="382" mass="43217">MARPLSKAPHISGREPENAEGISQSAAPPVTTFAPAPRSPGKPARLWKPKHVYVTADAYREEHGRRIVERLDALGIGYEVMKANRLPKLGGSTTAETYRKAKNTLAIVNAPPSALRLTPIPPSADWQFHLAKGCPAHCQYCYLAGSLPGAPVTRAYANLDAILENNASFIDPNRTLTTFEASCYTDPLGIEHLTGSISRAIEWFGGQPEARLRWVTKYDAVDPLLDLEHNGQTRCRISLNAEWVTRRIEAGTADLEARLHAMRRLARAGYRVGAVLAPLMPFENWREGYADMLQRLREALDFEVDLTFELITHRFTPGSKDILLEWYPKTPLDFDEARRSKKRNKFRSHKFVYPKEQMTELKEWFGKEIEARFPEAEVLYFT</sequence>
<dbReference type="PANTHER" id="PTHR37822:SF2">
    <property type="entry name" value="SPORE PHOTOPRODUCT LYASE"/>
    <property type="match status" value="1"/>
</dbReference>
<organism evidence="2 3">
    <name type="scientific">Neolewinella xylanilytica</name>
    <dbReference type="NCBI Taxonomy" id="1514080"/>
    <lineage>
        <taxon>Bacteria</taxon>
        <taxon>Pseudomonadati</taxon>
        <taxon>Bacteroidota</taxon>
        <taxon>Saprospiria</taxon>
        <taxon>Saprospirales</taxon>
        <taxon>Lewinellaceae</taxon>
        <taxon>Neolewinella</taxon>
    </lineage>
</organism>
<dbReference type="Proteomes" id="UP000237662">
    <property type="component" value="Unassembled WGS sequence"/>
</dbReference>
<gene>
    <name evidence="2" type="ORF">CLV84_1177</name>
</gene>
<dbReference type="AlphaFoldDB" id="A0A2S6I9R0"/>
<comment type="caution">
    <text evidence="2">The sequence shown here is derived from an EMBL/GenBank/DDBJ whole genome shotgun (WGS) entry which is preliminary data.</text>
</comment>
<keyword evidence="2" id="KW-0456">Lyase</keyword>
<dbReference type="GO" id="GO:1904047">
    <property type="term" value="F:S-adenosyl-L-methionine binding"/>
    <property type="evidence" value="ECO:0007669"/>
    <property type="project" value="TreeGrafter"/>
</dbReference>
<dbReference type="PANTHER" id="PTHR37822">
    <property type="entry name" value="SPORE PHOTOPRODUCT LYASE-RELATED"/>
    <property type="match status" value="1"/>
</dbReference>
<keyword evidence="3" id="KW-1185">Reference proteome</keyword>
<dbReference type="SUPFAM" id="SSF102114">
    <property type="entry name" value="Radical SAM enzymes"/>
    <property type="match status" value="1"/>
</dbReference>
<dbReference type="CDD" id="cd01335">
    <property type="entry name" value="Radical_SAM"/>
    <property type="match status" value="1"/>
</dbReference>
<dbReference type="GO" id="GO:0042601">
    <property type="term" value="C:endospore-forming forespore"/>
    <property type="evidence" value="ECO:0007669"/>
    <property type="project" value="TreeGrafter"/>
</dbReference>
<dbReference type="GO" id="GO:0051539">
    <property type="term" value="F:4 iron, 4 sulfur cluster binding"/>
    <property type="evidence" value="ECO:0007669"/>
    <property type="project" value="TreeGrafter"/>
</dbReference>
<accession>A0A2S6I9R0</accession>
<dbReference type="InterPro" id="IPR007197">
    <property type="entry name" value="rSAM"/>
</dbReference>
<evidence type="ECO:0000256" key="1">
    <source>
        <dbReference type="SAM" id="MobiDB-lite"/>
    </source>
</evidence>
<feature type="region of interest" description="Disordered" evidence="1">
    <location>
        <begin position="1"/>
        <end position="44"/>
    </location>
</feature>
<dbReference type="GO" id="GO:0003913">
    <property type="term" value="F:DNA photolyase activity"/>
    <property type="evidence" value="ECO:0007669"/>
    <property type="project" value="TreeGrafter"/>
</dbReference>
<evidence type="ECO:0000313" key="3">
    <source>
        <dbReference type="Proteomes" id="UP000237662"/>
    </source>
</evidence>
<dbReference type="Gene3D" id="3.40.50.12110">
    <property type="match status" value="1"/>
</dbReference>
<evidence type="ECO:0000313" key="2">
    <source>
        <dbReference type="EMBL" id="PPK88212.1"/>
    </source>
</evidence>
<dbReference type="EMBL" id="PTJC01000005">
    <property type="protein sequence ID" value="PPK88212.1"/>
    <property type="molecule type" value="Genomic_DNA"/>
</dbReference>
<name>A0A2S6I9R0_9BACT</name>
<dbReference type="SFLD" id="SFLDS00029">
    <property type="entry name" value="Radical_SAM"/>
    <property type="match status" value="1"/>
</dbReference>
<feature type="compositionally biased region" description="Low complexity" evidence="1">
    <location>
        <begin position="26"/>
        <end position="36"/>
    </location>
</feature>
<reference evidence="2 3" key="1">
    <citation type="submission" date="2018-02" db="EMBL/GenBank/DDBJ databases">
        <title>Genomic Encyclopedia of Archaeal and Bacterial Type Strains, Phase II (KMG-II): from individual species to whole genera.</title>
        <authorList>
            <person name="Goeker M."/>
        </authorList>
    </citation>
    <scope>NUCLEOTIDE SEQUENCE [LARGE SCALE GENOMIC DNA]</scope>
    <source>
        <strain evidence="2 3">DSM 29526</strain>
    </source>
</reference>
<dbReference type="Gene3D" id="3.80.30.30">
    <property type="match status" value="1"/>
</dbReference>
<proteinExistence type="predicted"/>
<protein>
    <submittedName>
        <fullName evidence="2">Spore photoproduct lyase</fullName>
    </submittedName>
</protein>